<gene>
    <name evidence="2" type="ORF">SPARVUS_LOCUS2222523</name>
</gene>
<feature type="compositionally biased region" description="Low complexity" evidence="1">
    <location>
        <begin position="1"/>
        <end position="19"/>
    </location>
</feature>
<organism evidence="2 3">
    <name type="scientific">Staurois parvus</name>
    <dbReference type="NCBI Taxonomy" id="386267"/>
    <lineage>
        <taxon>Eukaryota</taxon>
        <taxon>Metazoa</taxon>
        <taxon>Chordata</taxon>
        <taxon>Craniata</taxon>
        <taxon>Vertebrata</taxon>
        <taxon>Euteleostomi</taxon>
        <taxon>Amphibia</taxon>
        <taxon>Batrachia</taxon>
        <taxon>Anura</taxon>
        <taxon>Neobatrachia</taxon>
        <taxon>Ranoidea</taxon>
        <taxon>Ranidae</taxon>
        <taxon>Staurois</taxon>
    </lineage>
</organism>
<sequence length="109" mass="11877">MVGVTSQGSNRRSQQRSGSGWVGNKSVRQAGTGTQVTRYRGPWKNTHQGTDCRSGHPLNTPAISLRCLADCRVESLIAESTRWPALVLQPTRQVSPTIIGKSIPDTMVF</sequence>
<comment type="caution">
    <text evidence="2">The sequence shown here is derived from an EMBL/GenBank/DDBJ whole genome shotgun (WGS) entry which is preliminary data.</text>
</comment>
<accession>A0ABN9B6C6</accession>
<feature type="compositionally biased region" description="Polar residues" evidence="1">
    <location>
        <begin position="26"/>
        <end position="37"/>
    </location>
</feature>
<dbReference type="Proteomes" id="UP001162483">
    <property type="component" value="Unassembled WGS sequence"/>
</dbReference>
<name>A0ABN9B6C6_9NEOB</name>
<evidence type="ECO:0000256" key="1">
    <source>
        <dbReference type="SAM" id="MobiDB-lite"/>
    </source>
</evidence>
<reference evidence="2" key="1">
    <citation type="submission" date="2023-05" db="EMBL/GenBank/DDBJ databases">
        <authorList>
            <person name="Stuckert A."/>
        </authorList>
    </citation>
    <scope>NUCLEOTIDE SEQUENCE</scope>
</reference>
<feature type="non-terminal residue" evidence="2">
    <location>
        <position position="109"/>
    </location>
</feature>
<evidence type="ECO:0000313" key="2">
    <source>
        <dbReference type="EMBL" id="CAI9543129.1"/>
    </source>
</evidence>
<feature type="region of interest" description="Disordered" evidence="1">
    <location>
        <begin position="1"/>
        <end position="56"/>
    </location>
</feature>
<protein>
    <submittedName>
        <fullName evidence="2">Uncharacterized protein</fullName>
    </submittedName>
</protein>
<evidence type="ECO:0000313" key="3">
    <source>
        <dbReference type="Proteomes" id="UP001162483"/>
    </source>
</evidence>
<dbReference type="EMBL" id="CATNWA010002520">
    <property type="protein sequence ID" value="CAI9543129.1"/>
    <property type="molecule type" value="Genomic_DNA"/>
</dbReference>
<proteinExistence type="predicted"/>
<keyword evidence="3" id="KW-1185">Reference proteome</keyword>